<feature type="signal peptide" evidence="1">
    <location>
        <begin position="1"/>
        <end position="18"/>
    </location>
</feature>
<dbReference type="SUPFAM" id="SSF56436">
    <property type="entry name" value="C-type lectin-like"/>
    <property type="match status" value="1"/>
</dbReference>
<keyword evidence="3" id="KW-0430">Lectin</keyword>
<dbReference type="AlphaFoldDB" id="A0A0D3MJB9"/>
<evidence type="ECO:0000256" key="1">
    <source>
        <dbReference type="SAM" id="SignalP"/>
    </source>
</evidence>
<dbReference type="SMART" id="SM00034">
    <property type="entry name" value="CLECT"/>
    <property type="match status" value="1"/>
</dbReference>
<dbReference type="InterPro" id="IPR050111">
    <property type="entry name" value="C-type_lectin/snaclec_domain"/>
</dbReference>
<dbReference type="PROSITE" id="PS50041">
    <property type="entry name" value="C_TYPE_LECTIN_2"/>
    <property type="match status" value="1"/>
</dbReference>
<dbReference type="GO" id="GO:0030246">
    <property type="term" value="F:carbohydrate binding"/>
    <property type="evidence" value="ECO:0007669"/>
    <property type="project" value="UniProtKB-KW"/>
</dbReference>
<evidence type="ECO:0000313" key="3">
    <source>
        <dbReference type="EMBL" id="AIK29210.1"/>
    </source>
</evidence>
<protein>
    <submittedName>
        <fullName evidence="3">Putative C-type lectin</fullName>
    </submittedName>
</protein>
<dbReference type="Pfam" id="PF00059">
    <property type="entry name" value="Lectin_C"/>
    <property type="match status" value="1"/>
</dbReference>
<sequence>MSLVQGILLSCLFLSALTEDFSKCPSAILRNQYLRTFRNRCYEFAVYRETYWPDANAECRREGGSLASVNDAETQAFLVSSLVDLNFAKHGIWIGLNDQKTESSYEWASGDNVTFFNWASGEPNFAHGVEDCVLMKSTKAYAWEDHPCHLWPQHYSYICEYEMSRSTTAPVTTAQQ</sequence>
<dbReference type="InterPro" id="IPR001304">
    <property type="entry name" value="C-type_lectin-like"/>
</dbReference>
<dbReference type="PANTHER" id="PTHR22803">
    <property type="entry name" value="MANNOSE, PHOSPHOLIPASE, LECTIN RECEPTOR RELATED"/>
    <property type="match status" value="1"/>
</dbReference>
<dbReference type="InterPro" id="IPR016187">
    <property type="entry name" value="CTDL_fold"/>
</dbReference>
<reference evidence="3" key="1">
    <citation type="journal article" date="2014" name="Fish Shellfish Immunol.">
        <title>HdhCTL1 is a novel C-type lectin of abalone Haliotis discus hannai that agglutinates Gram-negative bacterial pathogens.</title>
        <authorList>
            <person name="Zhang J."/>
            <person name="Qiu R."/>
            <person name="Hu Y.H."/>
        </authorList>
    </citation>
    <scope>NUCLEOTIDE SEQUENCE</scope>
</reference>
<evidence type="ECO:0000259" key="2">
    <source>
        <dbReference type="PROSITE" id="PS50041"/>
    </source>
</evidence>
<feature type="domain" description="C-type lectin" evidence="2">
    <location>
        <begin position="37"/>
        <end position="148"/>
    </location>
</feature>
<proteinExistence type="evidence at transcript level"/>
<dbReference type="Gene3D" id="3.10.100.10">
    <property type="entry name" value="Mannose-Binding Protein A, subunit A"/>
    <property type="match status" value="1"/>
</dbReference>
<feature type="chain" id="PRO_5002277833" evidence="1">
    <location>
        <begin position="19"/>
        <end position="176"/>
    </location>
</feature>
<accession>A0A0D3MJB9</accession>
<name>A0A0D3MJB9_HALDH</name>
<keyword evidence="1" id="KW-0732">Signal</keyword>
<organism evidence="3">
    <name type="scientific">Haliotis discus hannai</name>
    <name type="common">Japanese abalone</name>
    <dbReference type="NCBI Taxonomy" id="42344"/>
    <lineage>
        <taxon>Eukaryota</taxon>
        <taxon>Metazoa</taxon>
        <taxon>Spiralia</taxon>
        <taxon>Lophotrochozoa</taxon>
        <taxon>Mollusca</taxon>
        <taxon>Gastropoda</taxon>
        <taxon>Vetigastropoda</taxon>
        <taxon>Lepetellida</taxon>
        <taxon>Haliotoidea</taxon>
        <taxon>Haliotidae</taxon>
        <taxon>Haliotis</taxon>
    </lineage>
</organism>
<dbReference type="CDD" id="cd00037">
    <property type="entry name" value="CLECT"/>
    <property type="match status" value="1"/>
</dbReference>
<dbReference type="EMBL" id="KJ865914">
    <property type="protein sequence ID" value="AIK29210.1"/>
    <property type="molecule type" value="mRNA"/>
</dbReference>
<dbReference type="InterPro" id="IPR016186">
    <property type="entry name" value="C-type_lectin-like/link_sf"/>
</dbReference>